<accession>A0A5J5BTP3</accession>
<dbReference type="Proteomes" id="UP000325577">
    <property type="component" value="Linkage Group LG10"/>
</dbReference>
<keyword evidence="1" id="KW-0863">Zinc-finger</keyword>
<protein>
    <recommendedName>
        <fullName evidence="2">C2H2-type domain-containing protein</fullName>
    </recommendedName>
</protein>
<keyword evidence="1" id="KW-0479">Metal-binding</keyword>
<evidence type="ECO:0000256" key="1">
    <source>
        <dbReference type="PROSITE-ProRule" id="PRU00042"/>
    </source>
</evidence>
<dbReference type="InterPro" id="IPR013087">
    <property type="entry name" value="Znf_C2H2_type"/>
</dbReference>
<keyword evidence="1" id="KW-0862">Zinc</keyword>
<dbReference type="EMBL" id="CM018033">
    <property type="protein sequence ID" value="KAA8545147.1"/>
    <property type="molecule type" value="Genomic_DNA"/>
</dbReference>
<sequence length="66" mass="7613">MGGGVRERKKPIFRDIRRYDCEYCGTCRSKKALLTSHLLSCHQDEMEKQRAVEDAIHLSNMTKSLA</sequence>
<organism evidence="3 4">
    <name type="scientific">Nyssa sinensis</name>
    <dbReference type="NCBI Taxonomy" id="561372"/>
    <lineage>
        <taxon>Eukaryota</taxon>
        <taxon>Viridiplantae</taxon>
        <taxon>Streptophyta</taxon>
        <taxon>Embryophyta</taxon>
        <taxon>Tracheophyta</taxon>
        <taxon>Spermatophyta</taxon>
        <taxon>Magnoliopsida</taxon>
        <taxon>eudicotyledons</taxon>
        <taxon>Gunneridae</taxon>
        <taxon>Pentapetalae</taxon>
        <taxon>asterids</taxon>
        <taxon>Cornales</taxon>
        <taxon>Nyssaceae</taxon>
        <taxon>Nyssa</taxon>
    </lineage>
</organism>
<keyword evidence="4" id="KW-1185">Reference proteome</keyword>
<proteinExistence type="predicted"/>
<reference evidence="3 4" key="1">
    <citation type="submission" date="2019-09" db="EMBL/GenBank/DDBJ databases">
        <title>A chromosome-level genome assembly of the Chinese tupelo Nyssa sinensis.</title>
        <authorList>
            <person name="Yang X."/>
            <person name="Kang M."/>
            <person name="Yang Y."/>
            <person name="Xiong H."/>
            <person name="Wang M."/>
            <person name="Zhang Z."/>
            <person name="Wang Z."/>
            <person name="Wu H."/>
            <person name="Ma T."/>
            <person name="Liu J."/>
            <person name="Xi Z."/>
        </authorList>
    </citation>
    <scope>NUCLEOTIDE SEQUENCE [LARGE SCALE GENOMIC DNA]</scope>
    <source>
        <strain evidence="3">J267</strain>
        <tissue evidence="3">Leaf</tissue>
    </source>
</reference>
<name>A0A5J5BTP3_9ASTE</name>
<dbReference type="OrthoDB" id="1713573at2759"/>
<evidence type="ECO:0000313" key="4">
    <source>
        <dbReference type="Proteomes" id="UP000325577"/>
    </source>
</evidence>
<evidence type="ECO:0000259" key="2">
    <source>
        <dbReference type="PROSITE" id="PS50157"/>
    </source>
</evidence>
<dbReference type="GO" id="GO:0008270">
    <property type="term" value="F:zinc ion binding"/>
    <property type="evidence" value="ECO:0007669"/>
    <property type="project" value="UniProtKB-KW"/>
</dbReference>
<gene>
    <name evidence="3" type="ORF">F0562_019964</name>
</gene>
<dbReference type="PROSITE" id="PS50157">
    <property type="entry name" value="ZINC_FINGER_C2H2_2"/>
    <property type="match status" value="1"/>
</dbReference>
<evidence type="ECO:0000313" key="3">
    <source>
        <dbReference type="EMBL" id="KAA8545147.1"/>
    </source>
</evidence>
<dbReference type="AlphaFoldDB" id="A0A5J5BTP3"/>
<feature type="domain" description="C2H2-type" evidence="2">
    <location>
        <begin position="19"/>
        <end position="47"/>
    </location>
</feature>